<evidence type="ECO:0000256" key="4">
    <source>
        <dbReference type="ARBA" id="ARBA00022692"/>
    </source>
</evidence>
<keyword evidence="3 9" id="KW-0808">Transferase</keyword>
<dbReference type="PIRSF" id="PIRSF026649">
    <property type="entry name" value="MsbB"/>
    <property type="match status" value="1"/>
</dbReference>
<evidence type="ECO:0000256" key="2">
    <source>
        <dbReference type="ARBA" id="ARBA00022519"/>
    </source>
</evidence>
<keyword evidence="1 9" id="KW-1003">Cell membrane</keyword>
<dbReference type="NCBIfam" id="TIGR02207">
    <property type="entry name" value="lipid_A_htrB"/>
    <property type="match status" value="1"/>
</dbReference>
<comment type="similarity">
    <text evidence="9">Belongs to the LpxL/LpxM/LpxP family.</text>
</comment>
<dbReference type="HOGENOM" id="CLU_049421_1_1_6"/>
<dbReference type="Proteomes" id="UP000010809">
    <property type="component" value="Chromosome"/>
</dbReference>
<keyword evidence="6 9" id="KW-1133">Transmembrane helix</keyword>
<comment type="function">
    <text evidence="9">Catalyzes the transfer of an acyl chain from an acyl-[acyl-carrier-protein] (ACP) to a Kdo(2)-lipid IV(A) to form a Kdo(2)-(acyl)-lipid IV(A).</text>
</comment>
<sequence>MTQTPRKQTMARPPLGPSTWPVWPVVGVLWLATRLPFTWQHALGRGIGRLFQRLGRSRREVTRVNLRLCFPEKTEQERETLLRRHFEAAGTGLLETVSGWWAPARRFDGHYTLEGVEHLDRALERGHGALLLSAHFTTLEFCARILSLHRPFAAMYRPNEQAVVDYLFKRNREHHTLGAIERNDIKGLLRALKRNTPVWYAPDQSRSGRQTELIPFFGIPASTQTATHRIARVSRAPVLPFFGSRQSDGRYRLTIHPPLADFPSDDPIADTTRINQVIERAVLEAPEQYFWSHRRFKARKGLPDPYT</sequence>
<organism evidence="10 11">
    <name type="scientific">Thioalkalivibrio nitratireducens (strain DSM 14787 / UNIQEM 213 / ALEN2)</name>
    <dbReference type="NCBI Taxonomy" id="1255043"/>
    <lineage>
        <taxon>Bacteria</taxon>
        <taxon>Pseudomonadati</taxon>
        <taxon>Pseudomonadota</taxon>
        <taxon>Gammaproteobacteria</taxon>
        <taxon>Chromatiales</taxon>
        <taxon>Ectothiorhodospiraceae</taxon>
        <taxon>Thioalkalivibrio</taxon>
    </lineage>
</organism>
<dbReference type="HAMAP" id="MF_01942">
    <property type="entry name" value="Lipid_A_LpxL_LpxP"/>
    <property type="match status" value="1"/>
</dbReference>
<dbReference type="CDD" id="cd07984">
    <property type="entry name" value="LPLAT_LABLAT-like"/>
    <property type="match status" value="1"/>
</dbReference>
<accession>L0DTE2</accession>
<dbReference type="EC" id="2.3.1.241" evidence="9"/>
<name>L0DTE2_THIND</name>
<dbReference type="UniPathway" id="UPA00360">
    <property type="reaction ID" value="UER00485"/>
</dbReference>
<evidence type="ECO:0000313" key="10">
    <source>
        <dbReference type="EMBL" id="AGA32265.1"/>
    </source>
</evidence>
<dbReference type="EMBL" id="CP003989">
    <property type="protein sequence ID" value="AGA32265.1"/>
    <property type="molecule type" value="Genomic_DNA"/>
</dbReference>
<proteinExistence type="inferred from homology"/>
<comment type="subcellular location">
    <subcellularLocation>
        <location evidence="9">Cell inner membrane</location>
        <topology evidence="9">Single-pass membrane protein</topology>
    </subcellularLocation>
</comment>
<dbReference type="InterPro" id="IPR004960">
    <property type="entry name" value="LipA_acyltrans"/>
</dbReference>
<dbReference type="GO" id="GO:0008913">
    <property type="term" value="F:Kdo2-lipid IVA acyltransferase activity"/>
    <property type="evidence" value="ECO:0007669"/>
    <property type="project" value="UniProtKB-EC"/>
</dbReference>
<dbReference type="GO" id="GO:0005886">
    <property type="term" value="C:plasma membrane"/>
    <property type="evidence" value="ECO:0007669"/>
    <property type="project" value="UniProtKB-SubCell"/>
</dbReference>
<keyword evidence="5 9" id="KW-0448">Lipopolysaccharide biosynthesis</keyword>
<dbReference type="GO" id="GO:0009103">
    <property type="term" value="P:lipopolysaccharide biosynthetic process"/>
    <property type="evidence" value="ECO:0007669"/>
    <property type="project" value="UniProtKB-UniRule"/>
</dbReference>
<comment type="catalytic activity">
    <reaction evidence="9">
        <text>an alpha-Kdo-(2-&gt;4)-alpha-Kdo-(2-&gt;6)-lipid IVA + a fatty acyl-[ACP] = an alpha-Kdo-(2-&gt;4)-alpha-Kdo-(2-&gt;6)-(acyl)-lipid IVA + holo-[ACP]</text>
        <dbReference type="Rhea" id="RHEA:69396"/>
        <dbReference type="Rhea" id="RHEA-COMP:9685"/>
        <dbReference type="Rhea" id="RHEA-COMP:14125"/>
        <dbReference type="ChEBI" id="CHEBI:64479"/>
        <dbReference type="ChEBI" id="CHEBI:138651"/>
        <dbReference type="ChEBI" id="CHEBI:176429"/>
        <dbReference type="ChEBI" id="CHEBI:176430"/>
        <dbReference type="EC" id="2.3.1.241"/>
    </reaction>
</comment>
<dbReference type="KEGG" id="tni:TVNIR_0563"/>
<evidence type="ECO:0000313" key="11">
    <source>
        <dbReference type="Proteomes" id="UP000010809"/>
    </source>
</evidence>
<dbReference type="GO" id="GO:0009245">
    <property type="term" value="P:lipid A biosynthetic process"/>
    <property type="evidence" value="ECO:0007669"/>
    <property type="project" value="InterPro"/>
</dbReference>
<keyword evidence="4 9" id="KW-0812">Transmembrane</keyword>
<protein>
    <recommendedName>
        <fullName evidence="9">Lipid A biosynthesis acyltransferase</fullName>
        <ecNumber evidence="9">2.3.1.241</ecNumber>
    </recommendedName>
    <alternativeName>
        <fullName evidence="9">Kdo(2)-lipid IV(A) acyltransferase</fullName>
    </alternativeName>
</protein>
<dbReference type="Pfam" id="PF03279">
    <property type="entry name" value="Lip_A_acyltrans"/>
    <property type="match status" value="1"/>
</dbReference>
<evidence type="ECO:0000256" key="3">
    <source>
        <dbReference type="ARBA" id="ARBA00022679"/>
    </source>
</evidence>
<dbReference type="InterPro" id="IPR011920">
    <property type="entry name" value="Lipid_A_LpxL_LpxP"/>
</dbReference>
<dbReference type="PANTHER" id="PTHR30606:SF9">
    <property type="entry name" value="LIPID A BIOSYNTHESIS LAUROYLTRANSFERASE"/>
    <property type="match status" value="1"/>
</dbReference>
<evidence type="ECO:0000256" key="5">
    <source>
        <dbReference type="ARBA" id="ARBA00022985"/>
    </source>
</evidence>
<dbReference type="UniPathway" id="UPA00030"/>
<evidence type="ECO:0000256" key="6">
    <source>
        <dbReference type="ARBA" id="ARBA00022989"/>
    </source>
</evidence>
<evidence type="ECO:0000256" key="8">
    <source>
        <dbReference type="ARBA" id="ARBA00023315"/>
    </source>
</evidence>
<dbReference type="GO" id="GO:0036104">
    <property type="term" value="P:Kdo2-lipid A biosynthetic process"/>
    <property type="evidence" value="ECO:0007669"/>
    <property type="project" value="UniProtKB-UniRule"/>
</dbReference>
<evidence type="ECO:0000256" key="7">
    <source>
        <dbReference type="ARBA" id="ARBA00023136"/>
    </source>
</evidence>
<keyword evidence="2 9" id="KW-0997">Cell inner membrane</keyword>
<keyword evidence="7 9" id="KW-0472">Membrane</keyword>
<gene>
    <name evidence="10" type="primary">htrB [H]</name>
    <name evidence="9" type="synonym">lpxL</name>
    <name evidence="10" type="ordered locus">TVNIR_0563</name>
</gene>
<keyword evidence="8 9" id="KW-0012">Acyltransferase</keyword>
<comment type="pathway">
    <text evidence="9">Bacterial outer membrane biogenesis; lipopolysaccharide biosynthesis.</text>
</comment>
<evidence type="ECO:0000256" key="1">
    <source>
        <dbReference type="ARBA" id="ARBA00022475"/>
    </source>
</evidence>
<dbReference type="STRING" id="1255043.TVNIR_0563"/>
<reference evidence="10" key="1">
    <citation type="submission" date="2015-12" db="EMBL/GenBank/DDBJ databases">
        <authorList>
            <person name="Tikhonova T.V."/>
            <person name="Pavlov A.R."/>
            <person name="Beletsky A.V."/>
            <person name="Mardanov A.V."/>
            <person name="Sorokin D.Y."/>
            <person name="Ravin N.V."/>
            <person name="Popov V.O."/>
        </authorList>
    </citation>
    <scope>NUCLEOTIDE SEQUENCE</scope>
    <source>
        <strain evidence="10">DSM 14787</strain>
    </source>
</reference>
<dbReference type="PANTHER" id="PTHR30606">
    <property type="entry name" value="LIPID A BIOSYNTHESIS LAUROYL ACYLTRANSFERASE"/>
    <property type="match status" value="1"/>
</dbReference>
<dbReference type="PATRIC" id="fig|1255043.3.peg.568"/>
<dbReference type="eggNOG" id="COG1560">
    <property type="taxonomic scope" value="Bacteria"/>
</dbReference>
<feature type="short sequence motif" description="HXXXXD motif" evidence="9">
    <location>
        <begin position="135"/>
        <end position="140"/>
    </location>
</feature>
<comment type="pathway">
    <text evidence="9">Glycolipid biosynthesis; KDO(2)-lipid A biosynthesis; KDO(2)-lipid A from CMP-3-deoxy-D-manno-octulosonate and lipid IV(A): step 3/4.</text>
</comment>
<keyword evidence="11" id="KW-1185">Reference proteome</keyword>
<evidence type="ECO:0000256" key="9">
    <source>
        <dbReference type="HAMAP-Rule" id="MF_01942"/>
    </source>
</evidence>
<dbReference type="AlphaFoldDB" id="L0DTE2"/>